<feature type="region of interest" description="Disordered" evidence="3">
    <location>
        <begin position="226"/>
        <end position="251"/>
    </location>
</feature>
<feature type="compositionally biased region" description="Basic and acidic residues" evidence="3">
    <location>
        <begin position="226"/>
        <end position="236"/>
    </location>
</feature>
<dbReference type="PANTHER" id="PTHR14430">
    <property type="entry name" value="RABIN3-RELATED"/>
    <property type="match status" value="1"/>
</dbReference>
<protein>
    <recommendedName>
        <fullName evidence="4">GDP/GTP exchange factor Sec2 N-terminal domain-containing protein</fullName>
    </recommendedName>
</protein>
<feature type="compositionally biased region" description="Low complexity" evidence="3">
    <location>
        <begin position="1"/>
        <end position="10"/>
    </location>
</feature>
<feature type="compositionally biased region" description="Basic and acidic residues" evidence="3">
    <location>
        <begin position="732"/>
        <end position="742"/>
    </location>
</feature>
<dbReference type="EMBL" id="MU001673">
    <property type="protein sequence ID" value="KAF2460644.1"/>
    <property type="molecule type" value="Genomic_DNA"/>
</dbReference>
<dbReference type="Pfam" id="PF06428">
    <property type="entry name" value="Sec2p"/>
    <property type="match status" value="1"/>
</dbReference>
<evidence type="ECO:0000259" key="4">
    <source>
        <dbReference type="Pfam" id="PF06428"/>
    </source>
</evidence>
<dbReference type="GO" id="GO:0070319">
    <property type="term" value="C:Golgi to plasma membrane transport vesicle"/>
    <property type="evidence" value="ECO:0007669"/>
    <property type="project" value="TreeGrafter"/>
</dbReference>
<dbReference type="GO" id="GO:0006887">
    <property type="term" value="P:exocytosis"/>
    <property type="evidence" value="ECO:0007669"/>
    <property type="project" value="TreeGrafter"/>
</dbReference>
<feature type="compositionally biased region" description="Basic and acidic residues" evidence="3">
    <location>
        <begin position="564"/>
        <end position="579"/>
    </location>
</feature>
<sequence>MAATLAALSPAGGGPTSAPAPPPNGLYRSDTDAMNTIPDPRSPSPAVGGARNGAGSTPNGLSPDGSHHPDLSSEVAMLSTKLINAINTQTTLDDSLQATRHELEGARKRVAELEGLVNDHRRAVDQGFLVRREEFTKMEGKLKAELAEERKQRAVVEKDKKTIEFELENLTTALFEEANTMVAVARRDTEAAEKRNEQLKTRLSEREELLNSQQEQLQDLKVVMEKMSSERDENETNTHQSTAPSTPALAPHDRMSRVLEAVNLTPNTPGSDEVPANHPLHFSHLLHPVLRDDIPAYEDFQALLKAARNAAPSSRVNSGNFGSLANALGAHSSGRANASSTSLHSQSPKTPGVNGNGNGNGHSSGAAATSANNGGGQPGSAAGSPRESAFVPPLKEAKFYKRALSEDIEPTLRLDIAPGLSWLARRTVLNAMTAGSLAVEPQPPAPKFRGPVFACALCGENRVGETWARRFRFRTSEQPDAQRYPLCDYCLHRVRAACDYVAFLRLVNGGHWRADTPEEEKAAWEEGVRLRERMFWARVGGGVVPAFVVGSPTAAAAAKGSHGRLSEEKKGEDPFKEEGGDSAAPARGKRVSIGRTVISPDPEPEPKLKREGAEETKGHDAAALKAPGEKGKEDEGRKVSSDSAYSQDEMPQTPHQQPAETMQTAGDDDEQRANDARAEQQLQEDAARASTAGDGGDSAEDVKVAFPEGGQARPEERKDEGEGQGQQAQQEEGAKKNNKEGRLSITIPGAFD</sequence>
<dbReference type="CDD" id="cd21044">
    <property type="entry name" value="Rab11BD_RAB3IP_like"/>
    <property type="match status" value="1"/>
</dbReference>
<organism evidence="5 6">
    <name type="scientific">Lineolata rhizophorae</name>
    <dbReference type="NCBI Taxonomy" id="578093"/>
    <lineage>
        <taxon>Eukaryota</taxon>
        <taxon>Fungi</taxon>
        <taxon>Dikarya</taxon>
        <taxon>Ascomycota</taxon>
        <taxon>Pezizomycotina</taxon>
        <taxon>Dothideomycetes</taxon>
        <taxon>Dothideomycetes incertae sedis</taxon>
        <taxon>Lineolatales</taxon>
        <taxon>Lineolataceae</taxon>
        <taxon>Lineolata</taxon>
    </lineage>
</organism>
<feature type="region of interest" description="Disordered" evidence="3">
    <location>
        <begin position="557"/>
        <end position="752"/>
    </location>
</feature>
<feature type="region of interest" description="Disordered" evidence="3">
    <location>
        <begin position="1"/>
        <end position="71"/>
    </location>
</feature>
<name>A0A6A6P9R1_9PEZI</name>
<feature type="compositionally biased region" description="Low complexity" evidence="3">
    <location>
        <begin position="363"/>
        <end position="372"/>
    </location>
</feature>
<feature type="compositionally biased region" description="Polar residues" evidence="3">
    <location>
        <begin position="641"/>
        <end position="664"/>
    </location>
</feature>
<gene>
    <name evidence="5" type="ORF">BDY21DRAFT_170714</name>
</gene>
<dbReference type="AlphaFoldDB" id="A0A6A6P9R1"/>
<keyword evidence="6" id="KW-1185">Reference proteome</keyword>
<proteinExistence type="predicted"/>
<dbReference type="InterPro" id="IPR040351">
    <property type="entry name" value="RAB3IL/RAB3IP/Sec2"/>
</dbReference>
<dbReference type="OrthoDB" id="1748564at2759"/>
<dbReference type="InterPro" id="IPR009449">
    <property type="entry name" value="Sec2_N"/>
</dbReference>
<dbReference type="Pfam" id="PF25555">
    <property type="entry name" value="RAB3A-like_C"/>
    <property type="match status" value="1"/>
</dbReference>
<feature type="coiled-coil region" evidence="2">
    <location>
        <begin position="96"/>
        <end position="123"/>
    </location>
</feature>
<dbReference type="Proteomes" id="UP000799766">
    <property type="component" value="Unassembled WGS sequence"/>
</dbReference>
<accession>A0A6A6P9R1</accession>
<feature type="compositionally biased region" description="Basic and acidic residues" evidence="3">
    <location>
        <begin position="604"/>
        <end position="640"/>
    </location>
</feature>
<keyword evidence="1 2" id="KW-0175">Coiled coil</keyword>
<evidence type="ECO:0000313" key="5">
    <source>
        <dbReference type="EMBL" id="KAF2460644.1"/>
    </source>
</evidence>
<dbReference type="GO" id="GO:0005085">
    <property type="term" value="F:guanyl-nucleotide exchange factor activity"/>
    <property type="evidence" value="ECO:0007669"/>
    <property type="project" value="InterPro"/>
</dbReference>
<reference evidence="5" key="1">
    <citation type="journal article" date="2020" name="Stud. Mycol.">
        <title>101 Dothideomycetes genomes: a test case for predicting lifestyles and emergence of pathogens.</title>
        <authorList>
            <person name="Haridas S."/>
            <person name="Albert R."/>
            <person name="Binder M."/>
            <person name="Bloem J."/>
            <person name="Labutti K."/>
            <person name="Salamov A."/>
            <person name="Andreopoulos B."/>
            <person name="Baker S."/>
            <person name="Barry K."/>
            <person name="Bills G."/>
            <person name="Bluhm B."/>
            <person name="Cannon C."/>
            <person name="Castanera R."/>
            <person name="Culley D."/>
            <person name="Daum C."/>
            <person name="Ezra D."/>
            <person name="Gonzalez J."/>
            <person name="Henrissat B."/>
            <person name="Kuo A."/>
            <person name="Liang C."/>
            <person name="Lipzen A."/>
            <person name="Lutzoni F."/>
            <person name="Magnuson J."/>
            <person name="Mondo S."/>
            <person name="Nolan M."/>
            <person name="Ohm R."/>
            <person name="Pangilinan J."/>
            <person name="Park H.-J."/>
            <person name="Ramirez L."/>
            <person name="Alfaro M."/>
            <person name="Sun H."/>
            <person name="Tritt A."/>
            <person name="Yoshinaga Y."/>
            <person name="Zwiers L.-H."/>
            <person name="Turgeon B."/>
            <person name="Goodwin S."/>
            <person name="Spatafora J."/>
            <person name="Crous P."/>
            <person name="Grigoriev I."/>
        </authorList>
    </citation>
    <scope>NUCLEOTIDE SEQUENCE</scope>
    <source>
        <strain evidence="5">ATCC 16933</strain>
    </source>
</reference>
<dbReference type="GO" id="GO:0051286">
    <property type="term" value="C:cell tip"/>
    <property type="evidence" value="ECO:0007669"/>
    <property type="project" value="TreeGrafter"/>
</dbReference>
<feature type="domain" description="GDP/GTP exchange factor Sec2 N-terminal" evidence="4">
    <location>
        <begin position="89"/>
        <end position="228"/>
    </location>
</feature>
<feature type="compositionally biased region" description="Polar residues" evidence="3">
    <location>
        <begin position="334"/>
        <end position="349"/>
    </location>
</feature>
<dbReference type="Gene3D" id="6.10.140.910">
    <property type="match status" value="1"/>
</dbReference>
<feature type="region of interest" description="Disordered" evidence="3">
    <location>
        <begin position="331"/>
        <end position="388"/>
    </location>
</feature>
<evidence type="ECO:0000256" key="3">
    <source>
        <dbReference type="SAM" id="MobiDB-lite"/>
    </source>
</evidence>
<dbReference type="PANTHER" id="PTHR14430:SF0">
    <property type="entry name" value="SEC2P DOMAIN-CONTAINING PROTEIN"/>
    <property type="match status" value="1"/>
</dbReference>
<evidence type="ECO:0000313" key="6">
    <source>
        <dbReference type="Proteomes" id="UP000799766"/>
    </source>
</evidence>
<evidence type="ECO:0000256" key="1">
    <source>
        <dbReference type="ARBA" id="ARBA00023054"/>
    </source>
</evidence>
<evidence type="ECO:0000256" key="2">
    <source>
        <dbReference type="SAM" id="Coils"/>
    </source>
</evidence>
<dbReference type="SUPFAM" id="SSF144284">
    <property type="entry name" value="Sec2 N-terminal region"/>
    <property type="match status" value="1"/>
</dbReference>